<reference evidence="2" key="1">
    <citation type="submission" date="2018-08" db="EMBL/GenBank/DDBJ databases">
        <authorList>
            <person name="Grouzdev D.S."/>
            <person name="Krutkina M.S."/>
        </authorList>
    </citation>
    <scope>NUCLEOTIDE SEQUENCE [LARGE SCALE GENOMIC DNA]</scope>
    <source>
        <strain evidence="2">4-11</strain>
    </source>
</reference>
<name>A0A372MF32_9SPIR</name>
<keyword evidence="2" id="KW-1185">Reference proteome</keyword>
<sequence>MRNNKPPAIRKPLWPTRSINIVLTPKYVRKAIYNQYRLSLGQILRSLCGCEGLYRVLWGTL</sequence>
<evidence type="ECO:0000313" key="1">
    <source>
        <dbReference type="EMBL" id="RFU94344.1"/>
    </source>
</evidence>
<dbReference type="Proteomes" id="UP000264002">
    <property type="component" value="Unassembled WGS sequence"/>
</dbReference>
<proteinExistence type="predicted"/>
<dbReference type="EMBL" id="QUWK01000010">
    <property type="protein sequence ID" value="RFU94344.1"/>
    <property type="molecule type" value="Genomic_DNA"/>
</dbReference>
<gene>
    <name evidence="1" type="ORF">DYP60_10250</name>
</gene>
<evidence type="ECO:0000313" key="2">
    <source>
        <dbReference type="Proteomes" id="UP000264002"/>
    </source>
</evidence>
<dbReference type="AlphaFoldDB" id="A0A372MF32"/>
<reference evidence="1 2" key="2">
    <citation type="submission" date="2018-09" db="EMBL/GenBank/DDBJ databases">
        <title>Genome of Sphaerochaeta halotolerans strain 4-11.</title>
        <authorList>
            <person name="Nazina T.N."/>
            <person name="Sokolova D.S."/>
        </authorList>
    </citation>
    <scope>NUCLEOTIDE SEQUENCE [LARGE SCALE GENOMIC DNA]</scope>
    <source>
        <strain evidence="1 2">4-11</strain>
    </source>
</reference>
<organism evidence="1 2">
    <name type="scientific">Sphaerochaeta halotolerans</name>
    <dbReference type="NCBI Taxonomy" id="2293840"/>
    <lineage>
        <taxon>Bacteria</taxon>
        <taxon>Pseudomonadati</taxon>
        <taxon>Spirochaetota</taxon>
        <taxon>Spirochaetia</taxon>
        <taxon>Spirochaetales</taxon>
        <taxon>Sphaerochaetaceae</taxon>
        <taxon>Sphaerochaeta</taxon>
    </lineage>
</organism>
<protein>
    <submittedName>
        <fullName evidence="1">Uncharacterized protein</fullName>
    </submittedName>
</protein>
<comment type="caution">
    <text evidence="1">The sequence shown here is derived from an EMBL/GenBank/DDBJ whole genome shotgun (WGS) entry which is preliminary data.</text>
</comment>
<accession>A0A372MF32</accession>